<comment type="caution">
    <text evidence="1">The sequence shown here is derived from an EMBL/GenBank/DDBJ whole genome shotgun (WGS) entry which is preliminary data.</text>
</comment>
<keyword evidence="2" id="KW-1185">Reference proteome</keyword>
<evidence type="ECO:0000313" key="2">
    <source>
        <dbReference type="Proteomes" id="UP000321577"/>
    </source>
</evidence>
<sequence length="493" mass="55225">MTLPLQAAEQVLFSFDDHSIPWHHNLKLTLETVQKHPDNPVLRRGPPGSADHGHAILYGTVMKQGDTFRMWYLGMHETEIKAGQAPGWWRPMCYAESKDGVHWTKPDLGLVELNGNTKNNVCLIEGEVFSSTRVNDFLSVLHEPEDPDPERRYKCAYIAHMPFDEVKGGRTKIGPNEKRWGAMVCATSADGLKWKVVGDHPANAGGERFEVSSLYKFGDFYYGTGQLISPWSWRPDGSDIGRDMLAYRSSDFVNWSKAKAFSFARAGQMANPPVKGQQMHMGAGIWNRGNVLVGLHGMWQDAEQTPPKGESWNYGVRVDLGLLVSNDGIHFREPVSGFKVIPRGKDGEWDDIAILQGHAFVNEGDKTMIWYSHWDTGSKLKGMEIGLATLRRDGFGYLSRKVPENDGHFVTSNFDGSQEIALNVDGVTAEVPLKVQLMDHLDKPLEGYEVAITKNGLDEVIAWPKPLPQGKKLALRVFFPEKCEAKVYAVYVR</sequence>
<dbReference type="InterPro" id="IPR023296">
    <property type="entry name" value="Glyco_hydro_beta-prop_sf"/>
</dbReference>
<dbReference type="Gene3D" id="2.115.10.20">
    <property type="entry name" value="Glycosyl hydrolase domain, family 43"/>
    <property type="match status" value="2"/>
</dbReference>
<protein>
    <recommendedName>
        <fullName evidence="3">Glycosyl hydrolase family 32 N-terminal domain-containing protein</fullName>
    </recommendedName>
</protein>
<evidence type="ECO:0000313" key="1">
    <source>
        <dbReference type="EMBL" id="GEP41944.1"/>
    </source>
</evidence>
<accession>A0A512M5D8</accession>
<organism evidence="1 2">
    <name type="scientific">Brevifollis gellanilyticus</name>
    <dbReference type="NCBI Taxonomy" id="748831"/>
    <lineage>
        <taxon>Bacteria</taxon>
        <taxon>Pseudomonadati</taxon>
        <taxon>Verrucomicrobiota</taxon>
        <taxon>Verrucomicrobiia</taxon>
        <taxon>Verrucomicrobiales</taxon>
        <taxon>Verrucomicrobiaceae</taxon>
    </lineage>
</organism>
<evidence type="ECO:0008006" key="3">
    <source>
        <dbReference type="Google" id="ProtNLM"/>
    </source>
</evidence>
<gene>
    <name evidence="1" type="ORF">BGE01nite_12350</name>
</gene>
<dbReference type="SUPFAM" id="SSF75005">
    <property type="entry name" value="Arabinanase/levansucrase/invertase"/>
    <property type="match status" value="2"/>
</dbReference>
<dbReference type="Proteomes" id="UP000321577">
    <property type="component" value="Unassembled WGS sequence"/>
</dbReference>
<proteinExistence type="predicted"/>
<reference evidence="1 2" key="1">
    <citation type="submission" date="2019-07" db="EMBL/GenBank/DDBJ databases">
        <title>Whole genome shotgun sequence of Brevifollis gellanilyticus NBRC 108608.</title>
        <authorList>
            <person name="Hosoyama A."/>
            <person name="Uohara A."/>
            <person name="Ohji S."/>
            <person name="Ichikawa N."/>
        </authorList>
    </citation>
    <scope>NUCLEOTIDE SEQUENCE [LARGE SCALE GENOMIC DNA]</scope>
    <source>
        <strain evidence="1 2">NBRC 108608</strain>
    </source>
</reference>
<dbReference type="AlphaFoldDB" id="A0A512M5D8"/>
<dbReference type="EMBL" id="BKAG01000006">
    <property type="protein sequence ID" value="GEP41944.1"/>
    <property type="molecule type" value="Genomic_DNA"/>
</dbReference>
<name>A0A512M5D8_9BACT</name>